<dbReference type="GO" id="GO:0043041">
    <property type="term" value="P:amino acid activation for nonribosomal peptide biosynthetic process"/>
    <property type="evidence" value="ECO:0007669"/>
    <property type="project" value="TreeGrafter"/>
</dbReference>
<organism evidence="4">
    <name type="scientific">Streptomyces sp. SID12501</name>
    <dbReference type="NCBI Taxonomy" id="2706042"/>
    <lineage>
        <taxon>Bacteria</taxon>
        <taxon>Bacillati</taxon>
        <taxon>Actinomycetota</taxon>
        <taxon>Actinomycetes</taxon>
        <taxon>Kitasatosporales</taxon>
        <taxon>Streptomycetaceae</taxon>
        <taxon>Streptomyces</taxon>
    </lineage>
</organism>
<evidence type="ECO:0000259" key="3">
    <source>
        <dbReference type="Pfam" id="PF00501"/>
    </source>
</evidence>
<dbReference type="GO" id="GO:0031177">
    <property type="term" value="F:phosphopantetheine binding"/>
    <property type="evidence" value="ECO:0007669"/>
    <property type="project" value="TreeGrafter"/>
</dbReference>
<dbReference type="RefSeq" id="WP_164324834.1">
    <property type="nucleotide sequence ID" value="NZ_JAAGLU010000264.1"/>
</dbReference>
<keyword evidence="1" id="KW-0596">Phosphopantetheine</keyword>
<dbReference type="Gene3D" id="3.40.50.980">
    <property type="match status" value="1"/>
</dbReference>
<reference evidence="4" key="1">
    <citation type="submission" date="2020-01" db="EMBL/GenBank/DDBJ databases">
        <title>Insect and environment-associated Actinomycetes.</title>
        <authorList>
            <person name="Currrie C."/>
            <person name="Chevrette M."/>
            <person name="Carlson C."/>
            <person name="Stubbendieck R."/>
            <person name="Wendt-Pienkowski E."/>
        </authorList>
    </citation>
    <scope>NUCLEOTIDE SEQUENCE</scope>
    <source>
        <strain evidence="4">SID12501</strain>
    </source>
</reference>
<feature type="domain" description="AMP-dependent synthetase/ligase" evidence="3">
    <location>
        <begin position="2"/>
        <end position="147"/>
    </location>
</feature>
<dbReference type="PANTHER" id="PTHR45527:SF1">
    <property type="entry name" value="FATTY ACID SYNTHASE"/>
    <property type="match status" value="1"/>
</dbReference>
<gene>
    <name evidence="4" type="ORF">G3I71_45635</name>
</gene>
<feature type="non-terminal residue" evidence="4">
    <location>
        <position position="203"/>
    </location>
</feature>
<evidence type="ECO:0000313" key="4">
    <source>
        <dbReference type="EMBL" id="NEC92862.1"/>
    </source>
</evidence>
<keyword evidence="2" id="KW-0597">Phosphoprotein</keyword>
<dbReference type="AlphaFoldDB" id="A0A6B3C904"/>
<accession>A0A6B3C904</accession>
<evidence type="ECO:0000256" key="2">
    <source>
        <dbReference type="ARBA" id="ARBA00022553"/>
    </source>
</evidence>
<dbReference type="Gene3D" id="2.30.38.10">
    <property type="entry name" value="Luciferase, Domain 3"/>
    <property type="match status" value="1"/>
</dbReference>
<sequence length="203" mass="21436">LTGGCVVVAPPRKLDVAGLERVLTEHRVTGLWLTAGLFRLVAEEAPGSLAGVREVWTGGDVVPAAAVRRVREACPGTVVADGYGPTETTTFALGHVIATDRPVPAHVPVGRPLDNMRVYVLDAALRPVPVSVAGELYIGGAGLARGYTGRQSLTAERFVADPFGPAGARMYRTGDLARWSGDGVVEFVGRADEKVKLRGFHIE</sequence>
<proteinExistence type="predicted"/>
<dbReference type="GO" id="GO:0005829">
    <property type="term" value="C:cytosol"/>
    <property type="evidence" value="ECO:0007669"/>
    <property type="project" value="TreeGrafter"/>
</dbReference>
<dbReference type="SUPFAM" id="SSF56801">
    <property type="entry name" value="Acetyl-CoA synthetase-like"/>
    <property type="match status" value="1"/>
</dbReference>
<comment type="caution">
    <text evidence="4">The sequence shown here is derived from an EMBL/GenBank/DDBJ whole genome shotgun (WGS) entry which is preliminary data.</text>
</comment>
<dbReference type="PANTHER" id="PTHR45527">
    <property type="entry name" value="NONRIBOSOMAL PEPTIDE SYNTHETASE"/>
    <property type="match status" value="1"/>
</dbReference>
<feature type="non-terminal residue" evidence="4">
    <location>
        <position position="1"/>
    </location>
</feature>
<dbReference type="GO" id="GO:0044550">
    <property type="term" value="P:secondary metabolite biosynthetic process"/>
    <property type="evidence" value="ECO:0007669"/>
    <property type="project" value="TreeGrafter"/>
</dbReference>
<protein>
    <submittedName>
        <fullName evidence="4">AMP-binding protein</fullName>
    </submittedName>
</protein>
<evidence type="ECO:0000256" key="1">
    <source>
        <dbReference type="ARBA" id="ARBA00022450"/>
    </source>
</evidence>
<dbReference type="EMBL" id="JAAGLU010000264">
    <property type="protein sequence ID" value="NEC92862.1"/>
    <property type="molecule type" value="Genomic_DNA"/>
</dbReference>
<dbReference type="InterPro" id="IPR000873">
    <property type="entry name" value="AMP-dep_synth/lig_dom"/>
</dbReference>
<dbReference type="Pfam" id="PF00501">
    <property type="entry name" value="AMP-binding"/>
    <property type="match status" value="1"/>
</dbReference>
<dbReference type="FunFam" id="2.30.38.10:FF:000001">
    <property type="entry name" value="Non-ribosomal peptide synthetase PvdI"/>
    <property type="match status" value="1"/>
</dbReference>
<name>A0A6B3C904_9ACTN</name>